<gene>
    <name evidence="1" type="ORF">CC86DRAFT_406206</name>
</gene>
<organism evidence="1 2">
    <name type="scientific">Ophiobolus disseminans</name>
    <dbReference type="NCBI Taxonomy" id="1469910"/>
    <lineage>
        <taxon>Eukaryota</taxon>
        <taxon>Fungi</taxon>
        <taxon>Dikarya</taxon>
        <taxon>Ascomycota</taxon>
        <taxon>Pezizomycotina</taxon>
        <taxon>Dothideomycetes</taxon>
        <taxon>Pleosporomycetidae</taxon>
        <taxon>Pleosporales</taxon>
        <taxon>Pleosporineae</taxon>
        <taxon>Phaeosphaeriaceae</taxon>
        <taxon>Ophiobolus</taxon>
    </lineage>
</organism>
<evidence type="ECO:0000313" key="2">
    <source>
        <dbReference type="Proteomes" id="UP000799424"/>
    </source>
</evidence>
<dbReference type="AlphaFoldDB" id="A0A6A7A2F0"/>
<keyword evidence="2" id="KW-1185">Reference proteome</keyword>
<proteinExistence type="predicted"/>
<evidence type="ECO:0000313" key="1">
    <source>
        <dbReference type="EMBL" id="KAF2826974.1"/>
    </source>
</evidence>
<sequence length="175" mass="20298">MSLLDLPTELRFQVYSYISVPLEAPFANYHGLYLSCNQVKEDINSEGSRLFRTYLASVKRQLKNASFAKPYAFLAMHHVHLIKGTHPLKRVVPHRDLKPMLGLHLVSLTVSLRKENKYSDYTSNFDQQLDYLFYLQDASRQDFESNTVQVVIELPTVSKRLATKWMKKANGFNKK</sequence>
<accession>A0A6A7A2F0</accession>
<dbReference type="Proteomes" id="UP000799424">
    <property type="component" value="Unassembled WGS sequence"/>
</dbReference>
<reference evidence="1" key="1">
    <citation type="journal article" date="2020" name="Stud. Mycol.">
        <title>101 Dothideomycetes genomes: a test case for predicting lifestyles and emergence of pathogens.</title>
        <authorList>
            <person name="Haridas S."/>
            <person name="Albert R."/>
            <person name="Binder M."/>
            <person name="Bloem J."/>
            <person name="Labutti K."/>
            <person name="Salamov A."/>
            <person name="Andreopoulos B."/>
            <person name="Baker S."/>
            <person name="Barry K."/>
            <person name="Bills G."/>
            <person name="Bluhm B."/>
            <person name="Cannon C."/>
            <person name="Castanera R."/>
            <person name="Culley D."/>
            <person name="Daum C."/>
            <person name="Ezra D."/>
            <person name="Gonzalez J."/>
            <person name="Henrissat B."/>
            <person name="Kuo A."/>
            <person name="Liang C."/>
            <person name="Lipzen A."/>
            <person name="Lutzoni F."/>
            <person name="Magnuson J."/>
            <person name="Mondo S."/>
            <person name="Nolan M."/>
            <person name="Ohm R."/>
            <person name="Pangilinan J."/>
            <person name="Park H.-J."/>
            <person name="Ramirez L."/>
            <person name="Alfaro M."/>
            <person name="Sun H."/>
            <person name="Tritt A."/>
            <person name="Yoshinaga Y."/>
            <person name="Zwiers L.-H."/>
            <person name="Turgeon B."/>
            <person name="Goodwin S."/>
            <person name="Spatafora J."/>
            <person name="Crous P."/>
            <person name="Grigoriev I."/>
        </authorList>
    </citation>
    <scope>NUCLEOTIDE SEQUENCE</scope>
    <source>
        <strain evidence="1">CBS 113818</strain>
    </source>
</reference>
<protein>
    <submittedName>
        <fullName evidence="1">Uncharacterized protein</fullName>
    </submittedName>
</protein>
<name>A0A6A7A2F0_9PLEO</name>
<dbReference type="EMBL" id="MU006225">
    <property type="protein sequence ID" value="KAF2826974.1"/>
    <property type="molecule type" value="Genomic_DNA"/>
</dbReference>
<dbReference type="OrthoDB" id="3801495at2759"/>